<evidence type="ECO:0000313" key="1">
    <source>
        <dbReference type="EMBL" id="AUB35152.1"/>
    </source>
</evidence>
<dbReference type="Proteomes" id="UP000232003">
    <property type="component" value="Chromosome"/>
</dbReference>
<name>A0A2K8SI71_9NOSO</name>
<dbReference type="AlphaFoldDB" id="A0A2K8SI71"/>
<evidence type="ECO:0008006" key="3">
    <source>
        <dbReference type="Google" id="ProtNLM"/>
    </source>
</evidence>
<evidence type="ECO:0000313" key="2">
    <source>
        <dbReference type="Proteomes" id="UP000232003"/>
    </source>
</evidence>
<dbReference type="EMBL" id="CP024785">
    <property type="protein sequence ID" value="AUB35152.1"/>
    <property type="molecule type" value="Genomic_DNA"/>
</dbReference>
<gene>
    <name evidence="1" type="ORF">COO91_01017</name>
</gene>
<sequence>MSVIETCRLRKIAPWGYIAIVLTQARKGIKHPPIPAAC</sequence>
<proteinExistence type="predicted"/>
<accession>A0A2K8SI71</accession>
<organism evidence="1 2">
    <name type="scientific">Nostoc flagelliforme CCNUN1</name>
    <dbReference type="NCBI Taxonomy" id="2038116"/>
    <lineage>
        <taxon>Bacteria</taxon>
        <taxon>Bacillati</taxon>
        <taxon>Cyanobacteriota</taxon>
        <taxon>Cyanophyceae</taxon>
        <taxon>Nostocales</taxon>
        <taxon>Nostocaceae</taxon>
        <taxon>Nostoc</taxon>
    </lineage>
</organism>
<protein>
    <recommendedName>
        <fullName evidence="3">Transposase</fullName>
    </recommendedName>
</protein>
<dbReference type="KEGG" id="nfl:COO91_01017"/>
<reference evidence="1 2" key="1">
    <citation type="submission" date="2017-11" db="EMBL/GenBank/DDBJ databases">
        <title>Complete genome of a free-living desiccation-tolerant cyanobacterium and its photosynthetic adaptation to extreme terrestrial habitat.</title>
        <authorList>
            <person name="Shang J."/>
        </authorList>
    </citation>
    <scope>NUCLEOTIDE SEQUENCE [LARGE SCALE GENOMIC DNA]</scope>
    <source>
        <strain evidence="1 2">CCNUN1</strain>
    </source>
</reference>
<keyword evidence="2" id="KW-1185">Reference proteome</keyword>